<evidence type="ECO:0000313" key="1">
    <source>
        <dbReference type="EMBL" id="PNP41755.1"/>
    </source>
</evidence>
<reference evidence="1 2" key="1">
    <citation type="submission" date="2017-02" db="EMBL/GenBank/DDBJ databases">
        <title>Genomes of Trichoderma spp. with biocontrol activity.</title>
        <authorList>
            <person name="Gardiner D."/>
            <person name="Kazan K."/>
            <person name="Vos C."/>
            <person name="Harvey P."/>
        </authorList>
    </citation>
    <scope>NUCLEOTIDE SEQUENCE [LARGE SCALE GENOMIC DNA]</scope>
    <source>
        <strain evidence="1 2">A5MH</strain>
    </source>
</reference>
<sequence length="74" mass="7741">MPNRRRAPAAASSFVAQPPSAAILESGITTFMGLEFCRSCSSPAYIIGKSPATNPAYLALPSLLKVRLDGNNSS</sequence>
<evidence type="ECO:0000313" key="2">
    <source>
        <dbReference type="Proteomes" id="UP000236546"/>
    </source>
</evidence>
<dbReference type="OrthoDB" id="10501731at2759"/>
<comment type="caution">
    <text evidence="1">The sequence shown here is derived from an EMBL/GenBank/DDBJ whole genome shotgun (WGS) entry which is preliminary data.</text>
</comment>
<name>A0A0W7VP36_9HYPO</name>
<organism evidence="1 2">
    <name type="scientific">Trichoderma gamsii</name>
    <dbReference type="NCBI Taxonomy" id="398673"/>
    <lineage>
        <taxon>Eukaryota</taxon>
        <taxon>Fungi</taxon>
        <taxon>Dikarya</taxon>
        <taxon>Ascomycota</taxon>
        <taxon>Pezizomycotina</taxon>
        <taxon>Sordariomycetes</taxon>
        <taxon>Hypocreomycetidae</taxon>
        <taxon>Hypocreales</taxon>
        <taxon>Hypocreaceae</taxon>
        <taxon>Trichoderma</taxon>
    </lineage>
</organism>
<dbReference type="AlphaFoldDB" id="A0A0W7VP36"/>
<dbReference type="Proteomes" id="UP000236546">
    <property type="component" value="Unassembled WGS sequence"/>
</dbReference>
<protein>
    <submittedName>
        <fullName evidence="1">Uncharacterized protein</fullName>
    </submittedName>
</protein>
<gene>
    <name evidence="1" type="ORF">TGAMA5MH_06348</name>
</gene>
<dbReference type="EMBL" id="MTYH01000054">
    <property type="protein sequence ID" value="PNP41755.1"/>
    <property type="molecule type" value="Genomic_DNA"/>
</dbReference>
<proteinExistence type="predicted"/>
<accession>A0A0W7VP36</accession>